<evidence type="ECO:0000313" key="2">
    <source>
        <dbReference type="EMBL" id="EEQ33857.1"/>
    </source>
</evidence>
<sequence>MPKDGLPSKPTAKRRKAPTTKRIKKKTGATHTLKSLVKFAKLINDKRTRLALNIPTQTQTRSELIISTLRSFLYQCCNPSVVRIFQQATIFQEAPESLIPEEPVKIPFRLLDLPFELRLEIYYCCLPRKQQILIPSNNTSEPLFLDQYQHPIKTPYYNTSLLRVSKQVSEECLNILYGENQFEVTLENIYHYRLQNVRRRIVNPCIITRRISAANRKRIRNLQLEVIPQLLDGGFSFCKRWRLIPRNLNRLVIIFRVWEPNNCCCDNDVIQDWVWEFIECTCKVLAPRATVIIDDDVLAKFVPLKELRIEIVRVSDRPRVTFRLLDMDEDA</sequence>
<dbReference type="Proteomes" id="UP000002035">
    <property type="component" value="Unassembled WGS sequence"/>
</dbReference>
<evidence type="ECO:0008006" key="4">
    <source>
        <dbReference type="Google" id="ProtNLM"/>
    </source>
</evidence>
<evidence type="ECO:0000256" key="1">
    <source>
        <dbReference type="SAM" id="MobiDB-lite"/>
    </source>
</evidence>
<evidence type="ECO:0000313" key="3">
    <source>
        <dbReference type="Proteomes" id="UP000002035"/>
    </source>
</evidence>
<dbReference type="EMBL" id="DS995706">
    <property type="protein sequence ID" value="EEQ33857.1"/>
    <property type="molecule type" value="Genomic_DNA"/>
</dbReference>
<gene>
    <name evidence="2" type="ORF">MCYG_06676</name>
</gene>
<dbReference type="RefSeq" id="XP_002844712.1">
    <property type="nucleotide sequence ID" value="XM_002844666.1"/>
</dbReference>
<accession>C5FVC3</accession>
<feature type="compositionally biased region" description="Basic residues" evidence="1">
    <location>
        <begin position="11"/>
        <end position="28"/>
    </location>
</feature>
<protein>
    <recommendedName>
        <fullName evidence="4">F-box domain-containing protein</fullName>
    </recommendedName>
</protein>
<reference evidence="3" key="1">
    <citation type="journal article" date="2012" name="MBio">
        <title>Comparative genome analysis of Trichophyton rubrum and related dermatophytes reveals candidate genes involved in infection.</title>
        <authorList>
            <person name="Martinez D.A."/>
            <person name="Oliver B.G."/>
            <person name="Graeser Y."/>
            <person name="Goldberg J.M."/>
            <person name="Li W."/>
            <person name="Martinez-Rossi N.M."/>
            <person name="Monod M."/>
            <person name="Shelest E."/>
            <person name="Barton R.C."/>
            <person name="Birch E."/>
            <person name="Brakhage A.A."/>
            <person name="Chen Z."/>
            <person name="Gurr S.J."/>
            <person name="Heiman D."/>
            <person name="Heitman J."/>
            <person name="Kosti I."/>
            <person name="Rossi A."/>
            <person name="Saif S."/>
            <person name="Samalova M."/>
            <person name="Saunders C.W."/>
            <person name="Shea T."/>
            <person name="Summerbell R.C."/>
            <person name="Xu J."/>
            <person name="Young S."/>
            <person name="Zeng Q."/>
            <person name="Birren B.W."/>
            <person name="Cuomo C.A."/>
            <person name="White T.C."/>
        </authorList>
    </citation>
    <scope>NUCLEOTIDE SEQUENCE [LARGE SCALE GENOMIC DNA]</scope>
    <source>
        <strain evidence="3">ATCC MYA-4605 / CBS 113480</strain>
    </source>
</reference>
<dbReference type="HOGENOM" id="CLU_839300_0_0_1"/>
<dbReference type="InterPro" id="IPR038883">
    <property type="entry name" value="AN11006-like"/>
</dbReference>
<dbReference type="VEuPathDB" id="FungiDB:MCYG_06676"/>
<feature type="region of interest" description="Disordered" evidence="1">
    <location>
        <begin position="1"/>
        <end position="28"/>
    </location>
</feature>
<organism evidence="2 3">
    <name type="scientific">Arthroderma otae (strain ATCC MYA-4605 / CBS 113480)</name>
    <name type="common">Microsporum canis</name>
    <dbReference type="NCBI Taxonomy" id="554155"/>
    <lineage>
        <taxon>Eukaryota</taxon>
        <taxon>Fungi</taxon>
        <taxon>Dikarya</taxon>
        <taxon>Ascomycota</taxon>
        <taxon>Pezizomycotina</taxon>
        <taxon>Eurotiomycetes</taxon>
        <taxon>Eurotiomycetidae</taxon>
        <taxon>Onygenales</taxon>
        <taxon>Arthrodermataceae</taxon>
        <taxon>Microsporum</taxon>
    </lineage>
</organism>
<dbReference type="OrthoDB" id="62952at2759"/>
<keyword evidence="3" id="KW-1185">Reference proteome</keyword>
<dbReference type="PANTHER" id="PTHR42085:SF1">
    <property type="entry name" value="F-BOX DOMAIN-CONTAINING PROTEIN"/>
    <property type="match status" value="1"/>
</dbReference>
<name>C5FVC3_ARTOC</name>
<dbReference type="GeneID" id="9227110"/>
<dbReference type="PANTHER" id="PTHR42085">
    <property type="entry name" value="F-BOX DOMAIN-CONTAINING PROTEIN"/>
    <property type="match status" value="1"/>
</dbReference>
<dbReference type="AlphaFoldDB" id="C5FVC3"/>
<dbReference type="eggNOG" id="ENOG502RQX9">
    <property type="taxonomic scope" value="Eukaryota"/>
</dbReference>
<proteinExistence type="predicted"/>